<dbReference type="InterPro" id="IPR022791">
    <property type="entry name" value="L-PG_synthase/AglD"/>
</dbReference>
<feature type="transmembrane region" description="Helical" evidence="6">
    <location>
        <begin position="212"/>
        <end position="235"/>
    </location>
</feature>
<dbReference type="GO" id="GO:0005886">
    <property type="term" value="C:plasma membrane"/>
    <property type="evidence" value="ECO:0007669"/>
    <property type="project" value="UniProtKB-SubCell"/>
</dbReference>
<name>A0A3B0UF02_9ZZZZ</name>
<evidence type="ECO:0000256" key="2">
    <source>
        <dbReference type="ARBA" id="ARBA00022475"/>
    </source>
</evidence>
<evidence type="ECO:0000313" key="7">
    <source>
        <dbReference type="EMBL" id="VAW29158.1"/>
    </source>
</evidence>
<feature type="transmembrane region" description="Helical" evidence="6">
    <location>
        <begin position="241"/>
        <end position="258"/>
    </location>
</feature>
<feature type="transmembrane region" description="Helical" evidence="6">
    <location>
        <begin position="289"/>
        <end position="311"/>
    </location>
</feature>
<sequence>MQFNRYLTYSKSSSSFRWTGWILKGALIAASFYYVVDKTVAEQFVLEEIALLLNTKTFALVFALLMLLMGLNWMVEAQKWQILARGVQRISFASALKAILAGVSMDAVLPFGTGAVSSKLLSLESDGKKQLLAPVIIAQGIQSFWTIAFGFVGVSQLASYTNVFSIYGDLHTVIFVSLIGIIVFIVWWIFWPETRKYLLHSIKSISLRIWGVITLLSLVRYIIFFVQLMVISVYLAPEIPIFVLTGCITWMFFAKTIIPKPGHLGALGIRGASVVFFLNLAGYTASEVVLATLILWFINLAIPSLLGLYYIKNLTFKNAIIND</sequence>
<keyword evidence="4 6" id="KW-1133">Transmembrane helix</keyword>
<proteinExistence type="predicted"/>
<feature type="transmembrane region" description="Helical" evidence="6">
    <location>
        <begin position="56"/>
        <end position="75"/>
    </location>
</feature>
<reference evidence="7" key="1">
    <citation type="submission" date="2018-06" db="EMBL/GenBank/DDBJ databases">
        <authorList>
            <person name="Zhirakovskaya E."/>
        </authorList>
    </citation>
    <scope>NUCLEOTIDE SEQUENCE</scope>
</reference>
<organism evidence="7">
    <name type="scientific">hydrothermal vent metagenome</name>
    <dbReference type="NCBI Taxonomy" id="652676"/>
    <lineage>
        <taxon>unclassified sequences</taxon>
        <taxon>metagenomes</taxon>
        <taxon>ecological metagenomes</taxon>
    </lineage>
</organism>
<keyword evidence="2" id="KW-1003">Cell membrane</keyword>
<evidence type="ECO:0000256" key="1">
    <source>
        <dbReference type="ARBA" id="ARBA00004651"/>
    </source>
</evidence>
<feature type="transmembrane region" description="Helical" evidence="6">
    <location>
        <begin position="131"/>
        <end position="152"/>
    </location>
</feature>
<dbReference type="Pfam" id="PF03706">
    <property type="entry name" value="LPG_synthase_TM"/>
    <property type="match status" value="1"/>
</dbReference>
<feature type="transmembrane region" description="Helical" evidence="6">
    <location>
        <begin position="21"/>
        <end position="36"/>
    </location>
</feature>
<evidence type="ECO:0000256" key="6">
    <source>
        <dbReference type="SAM" id="Phobius"/>
    </source>
</evidence>
<feature type="transmembrane region" description="Helical" evidence="6">
    <location>
        <begin position="172"/>
        <end position="191"/>
    </location>
</feature>
<dbReference type="AlphaFoldDB" id="A0A3B0UF02"/>
<keyword evidence="5 6" id="KW-0472">Membrane</keyword>
<keyword evidence="3 6" id="KW-0812">Transmembrane</keyword>
<comment type="subcellular location">
    <subcellularLocation>
        <location evidence="1">Cell membrane</location>
        <topology evidence="1">Multi-pass membrane protein</topology>
    </subcellularLocation>
</comment>
<evidence type="ECO:0000256" key="3">
    <source>
        <dbReference type="ARBA" id="ARBA00022692"/>
    </source>
</evidence>
<evidence type="ECO:0000256" key="4">
    <source>
        <dbReference type="ARBA" id="ARBA00022989"/>
    </source>
</evidence>
<dbReference type="EMBL" id="UOES01000525">
    <property type="protein sequence ID" value="VAW29158.1"/>
    <property type="molecule type" value="Genomic_DNA"/>
</dbReference>
<evidence type="ECO:0000256" key="5">
    <source>
        <dbReference type="ARBA" id="ARBA00023136"/>
    </source>
</evidence>
<protein>
    <submittedName>
        <fullName evidence="7">Uncharacterized protein</fullName>
    </submittedName>
</protein>
<gene>
    <name evidence="7" type="ORF">MNBD_BACTEROID06-1785</name>
</gene>
<accession>A0A3B0UF02</accession>